<evidence type="ECO:0000313" key="3">
    <source>
        <dbReference type="Proteomes" id="UP000037326"/>
    </source>
</evidence>
<keyword evidence="1" id="KW-0472">Membrane</keyword>
<organism evidence="2 3">
    <name type="scientific">Lysinibacillus xylanilyticus</name>
    <dbReference type="NCBI Taxonomy" id="582475"/>
    <lineage>
        <taxon>Bacteria</taxon>
        <taxon>Bacillati</taxon>
        <taxon>Bacillota</taxon>
        <taxon>Bacilli</taxon>
        <taxon>Bacillales</taxon>
        <taxon>Bacillaceae</taxon>
        <taxon>Lysinibacillus</taxon>
    </lineage>
</organism>
<dbReference type="RefSeq" id="WP_049665089.1">
    <property type="nucleotide sequence ID" value="NZ_LFXJ01000005.1"/>
</dbReference>
<dbReference type="AlphaFoldDB" id="A0A0K9FD64"/>
<feature type="transmembrane region" description="Helical" evidence="1">
    <location>
        <begin position="35"/>
        <end position="54"/>
    </location>
</feature>
<evidence type="ECO:0000313" key="2">
    <source>
        <dbReference type="EMBL" id="KMY32066.1"/>
    </source>
</evidence>
<feature type="transmembrane region" description="Helical" evidence="1">
    <location>
        <begin position="125"/>
        <end position="146"/>
    </location>
</feature>
<name>A0A0K9FD64_9BACI</name>
<feature type="transmembrane region" description="Helical" evidence="1">
    <location>
        <begin position="60"/>
        <end position="80"/>
    </location>
</feature>
<dbReference type="InterPro" id="IPR031306">
    <property type="entry name" value="CcdC"/>
</dbReference>
<proteinExistence type="predicted"/>
<protein>
    <recommendedName>
        <fullName evidence="4">Cobalamin biosynthesis protein CbiX</fullName>
    </recommendedName>
</protein>
<keyword evidence="1" id="KW-0812">Transmembrane</keyword>
<reference evidence="3" key="1">
    <citation type="submission" date="2015-07" db="EMBL/GenBank/DDBJ databases">
        <authorList>
            <consortium name="Consortium for Microbial Forensics and Genomics (microFORGE)"/>
            <person name="Knight B.M."/>
            <person name="Roberts D.P."/>
            <person name="Lin D."/>
            <person name="Hari K."/>
            <person name="Fletcher J."/>
            <person name="Melcher U."/>
            <person name="Blagden T."/>
            <person name="Winegar R.A."/>
        </authorList>
    </citation>
    <scope>NUCLEOTIDE SEQUENCE [LARGE SCALE GENOMIC DNA]</scope>
    <source>
        <strain evidence="3">DSM 23493</strain>
    </source>
</reference>
<dbReference type="Pfam" id="PF07301">
    <property type="entry name" value="DUF1453"/>
    <property type="match status" value="1"/>
</dbReference>
<dbReference type="GeneID" id="96598176"/>
<evidence type="ECO:0008006" key="4">
    <source>
        <dbReference type="Google" id="ProtNLM"/>
    </source>
</evidence>
<dbReference type="PIRSF" id="PIRSF021441">
    <property type="entry name" value="DUF1453"/>
    <property type="match status" value="1"/>
</dbReference>
<dbReference type="PATRIC" id="fig|582475.4.peg.1088"/>
<dbReference type="PANTHER" id="PTHR39164:SF1">
    <property type="entry name" value="PROTEIN CCDC"/>
    <property type="match status" value="1"/>
</dbReference>
<accession>A0A0K9FD64</accession>
<gene>
    <name evidence="2" type="ORF">ACZ11_07850</name>
</gene>
<dbReference type="OrthoDB" id="2941182at2"/>
<dbReference type="PANTHER" id="PTHR39164">
    <property type="entry name" value="PROTEIN CCDC"/>
    <property type="match status" value="1"/>
</dbReference>
<keyword evidence="1" id="KW-1133">Transmembrane helix</keyword>
<sequence>MQTAIPATSMFLIIGLFILVRRIRSMYKPTKGRGVRLILPLLFLTPGITFFLNATGHVTFLQLTIAIFLGVGFSIPLILWSDYEIRNDGLIYAKKSPAFIITFSIMIALRYYFRQHISTIEPGTLNMLIFLLAICYLIPWRIACFIKYTKVLKLKNTVSL</sequence>
<dbReference type="EMBL" id="LFXJ01000005">
    <property type="protein sequence ID" value="KMY32066.1"/>
    <property type="molecule type" value="Genomic_DNA"/>
</dbReference>
<evidence type="ECO:0000256" key="1">
    <source>
        <dbReference type="SAM" id="Phobius"/>
    </source>
</evidence>
<feature type="transmembrane region" description="Helical" evidence="1">
    <location>
        <begin position="6"/>
        <end position="23"/>
    </location>
</feature>
<dbReference type="Proteomes" id="UP000037326">
    <property type="component" value="Unassembled WGS sequence"/>
</dbReference>
<comment type="caution">
    <text evidence="2">The sequence shown here is derived from an EMBL/GenBank/DDBJ whole genome shotgun (WGS) entry which is preliminary data.</text>
</comment>
<feature type="transmembrane region" description="Helical" evidence="1">
    <location>
        <begin position="92"/>
        <end position="113"/>
    </location>
</feature>
<dbReference type="InterPro" id="IPR058247">
    <property type="entry name" value="DUF1453"/>
</dbReference>